<organism evidence="2 3">
    <name type="scientific">Octopus vulgaris</name>
    <name type="common">Common octopus</name>
    <dbReference type="NCBI Taxonomy" id="6645"/>
    <lineage>
        <taxon>Eukaryota</taxon>
        <taxon>Metazoa</taxon>
        <taxon>Spiralia</taxon>
        <taxon>Lophotrochozoa</taxon>
        <taxon>Mollusca</taxon>
        <taxon>Cephalopoda</taxon>
        <taxon>Coleoidea</taxon>
        <taxon>Octopodiformes</taxon>
        <taxon>Octopoda</taxon>
        <taxon>Incirrata</taxon>
        <taxon>Octopodidae</taxon>
        <taxon>Octopus</taxon>
    </lineage>
</organism>
<dbReference type="AlphaFoldDB" id="A0AA36HHK0"/>
<proteinExistence type="predicted"/>
<evidence type="ECO:0000313" key="3">
    <source>
        <dbReference type="Proteomes" id="UP001162480"/>
    </source>
</evidence>
<dbReference type="EMBL" id="CATOCA020000001">
    <property type="protein sequence ID" value="CAJ1099296.1"/>
    <property type="molecule type" value="Genomic_DNA"/>
</dbReference>
<evidence type="ECO:0000313" key="2">
    <source>
        <dbReference type="EMBL" id="CAJ1099296.1"/>
    </source>
</evidence>
<protein>
    <submittedName>
        <fullName evidence="2">Uncharacterized protein</fullName>
    </submittedName>
</protein>
<keyword evidence="3" id="KW-1185">Reference proteome</keyword>
<feature type="region of interest" description="Disordered" evidence="1">
    <location>
        <begin position="1"/>
        <end position="25"/>
    </location>
</feature>
<accession>A0AA36HHK0</accession>
<name>A0AA36HHK0_OCTVU</name>
<evidence type="ECO:0000256" key="1">
    <source>
        <dbReference type="SAM" id="MobiDB-lite"/>
    </source>
</evidence>
<dbReference type="Proteomes" id="UP001162480">
    <property type="component" value="Unassembled WGS sequence"/>
</dbReference>
<sequence>MRGKKEKKNEAFGQKAPKISQCLSNTKRGEQEYARLVQFSAAVHRLSSYFKLQNCESQIREERDQTGRDVNGTGKK</sequence>
<reference evidence="2" key="1">
    <citation type="submission" date="2023-08" db="EMBL/GenBank/DDBJ databases">
        <authorList>
            <person name="Alioto T."/>
            <person name="Alioto T."/>
            <person name="Gomez Garrido J."/>
        </authorList>
    </citation>
    <scope>NUCLEOTIDE SEQUENCE</scope>
</reference>
<comment type="caution">
    <text evidence="2">The sequence shown here is derived from an EMBL/GenBank/DDBJ whole genome shotgun (WGS) entry which is preliminary data.</text>
</comment>
<gene>
    <name evidence="2" type="ORF">OCTVUL_1B013450</name>
</gene>